<dbReference type="InParanoid" id="A0A168LI10"/>
<gene>
    <name evidence="1" type="primary">ABSGL_02257.1 scaffold 2873</name>
</gene>
<name>A0A168LI10_ABSGL</name>
<organism evidence="1">
    <name type="scientific">Absidia glauca</name>
    <name type="common">Pin mould</name>
    <dbReference type="NCBI Taxonomy" id="4829"/>
    <lineage>
        <taxon>Eukaryota</taxon>
        <taxon>Fungi</taxon>
        <taxon>Fungi incertae sedis</taxon>
        <taxon>Mucoromycota</taxon>
        <taxon>Mucoromycotina</taxon>
        <taxon>Mucoromycetes</taxon>
        <taxon>Mucorales</taxon>
        <taxon>Cunninghamellaceae</taxon>
        <taxon>Absidia</taxon>
    </lineage>
</organism>
<protein>
    <recommendedName>
        <fullName evidence="3">Ndc10 domain-containing protein</fullName>
    </recommendedName>
</protein>
<reference evidence="1" key="1">
    <citation type="submission" date="2016-04" db="EMBL/GenBank/DDBJ databases">
        <authorList>
            <person name="Evans L.H."/>
            <person name="Alamgir A."/>
            <person name="Owens N."/>
            <person name="Weber N.D."/>
            <person name="Virtaneva K."/>
            <person name="Barbian K."/>
            <person name="Babar A."/>
            <person name="Rosenke K."/>
        </authorList>
    </citation>
    <scope>NUCLEOTIDE SEQUENCE [LARGE SCALE GENOMIC DNA]</scope>
    <source>
        <strain evidence="1">CBS 101.48</strain>
    </source>
</reference>
<sequence length="73" mass="8242">MPNNASLCAPDFKPQFRYTQGYFYFCPSFTFARGGVVVKAAPGGREDRGSESHNPIRLDFPRQLLSKVLLFKV</sequence>
<accession>A0A168LI10</accession>
<proteinExistence type="predicted"/>
<evidence type="ECO:0000313" key="2">
    <source>
        <dbReference type="Proteomes" id="UP000078561"/>
    </source>
</evidence>
<dbReference type="AlphaFoldDB" id="A0A168LI10"/>
<evidence type="ECO:0008006" key="3">
    <source>
        <dbReference type="Google" id="ProtNLM"/>
    </source>
</evidence>
<dbReference type="Proteomes" id="UP000078561">
    <property type="component" value="Unassembled WGS sequence"/>
</dbReference>
<evidence type="ECO:0000313" key="1">
    <source>
        <dbReference type="EMBL" id="SAL96830.1"/>
    </source>
</evidence>
<dbReference type="EMBL" id="LT551286">
    <property type="protein sequence ID" value="SAL96830.1"/>
    <property type="molecule type" value="Genomic_DNA"/>
</dbReference>
<keyword evidence="2" id="KW-1185">Reference proteome</keyword>